<gene>
    <name evidence="7" type="ORF">SPHA_50679</name>
</gene>
<evidence type="ECO:0000256" key="5">
    <source>
        <dbReference type="ARBA" id="ARBA00023136"/>
    </source>
</evidence>
<comment type="subcellular location">
    <subcellularLocation>
        <location evidence="1">Membrane</location>
        <topology evidence="1">Single-pass membrane protein</topology>
    </subcellularLocation>
</comment>
<dbReference type="EMBL" id="CAHIKZ030003000">
    <property type="protein sequence ID" value="CAE1294963.1"/>
    <property type="molecule type" value="Genomic_DNA"/>
</dbReference>
<dbReference type="OrthoDB" id="29460at2759"/>
<keyword evidence="3" id="KW-0732">Signal</keyword>
<sequence>MTVSFSPITDQLFTCPSVSIILLSLLNGYIHPVSSNIVESGVCRQLDSCACRLTNGSGIINLQGVAFYNGNPRFVISESEDISLGVQICVPFLLKPDVFSGLLGKKKNKFDTDDVIENYCTNAAVCKFPTTDISFITTVYLICNKIDQLSIKEERNNSLKLNLQTICACPDGCHSVMNTFSPGTYIVIVFTSVMLSYLILGILYKKIVHSAEGKELIPNRESWTSFFSLVKDGYLFFISPCLGNTVEYRYYQKL</sequence>
<protein>
    <submittedName>
        <fullName evidence="7">Uncharacterized protein</fullName>
    </submittedName>
</protein>
<evidence type="ECO:0000256" key="3">
    <source>
        <dbReference type="ARBA" id="ARBA00022729"/>
    </source>
</evidence>
<keyword evidence="4 6" id="KW-1133">Transmembrane helix</keyword>
<dbReference type="Pfam" id="PF09451">
    <property type="entry name" value="ATG27"/>
    <property type="match status" value="1"/>
</dbReference>
<evidence type="ECO:0000256" key="2">
    <source>
        <dbReference type="ARBA" id="ARBA00022692"/>
    </source>
</evidence>
<evidence type="ECO:0000313" key="8">
    <source>
        <dbReference type="Proteomes" id="UP000597762"/>
    </source>
</evidence>
<dbReference type="PANTHER" id="PTHR15071">
    <property type="entry name" value="MANNOSE-6-PHOSPHATE RECEPTOR FAMILY MEMBER"/>
    <property type="match status" value="1"/>
</dbReference>
<dbReference type="InterPro" id="IPR018939">
    <property type="entry name" value="Autophagy-rel_prot_27"/>
</dbReference>
<keyword evidence="2 6" id="KW-0812">Transmembrane</keyword>
<evidence type="ECO:0000313" key="7">
    <source>
        <dbReference type="EMBL" id="CAE1294963.1"/>
    </source>
</evidence>
<comment type="caution">
    <text evidence="7">The sequence shown here is derived from an EMBL/GenBank/DDBJ whole genome shotgun (WGS) entry which is preliminary data.</text>
</comment>
<evidence type="ECO:0000256" key="6">
    <source>
        <dbReference type="SAM" id="Phobius"/>
    </source>
</evidence>
<evidence type="ECO:0000256" key="1">
    <source>
        <dbReference type="ARBA" id="ARBA00004167"/>
    </source>
</evidence>
<dbReference type="GO" id="GO:0005802">
    <property type="term" value="C:trans-Golgi network"/>
    <property type="evidence" value="ECO:0007669"/>
    <property type="project" value="TreeGrafter"/>
</dbReference>
<reference evidence="7" key="1">
    <citation type="submission" date="2021-01" db="EMBL/GenBank/DDBJ databases">
        <authorList>
            <person name="Li R."/>
            <person name="Bekaert M."/>
        </authorList>
    </citation>
    <scope>NUCLEOTIDE SEQUENCE</scope>
    <source>
        <strain evidence="7">Farmed</strain>
    </source>
</reference>
<accession>A0A812DBE6</accession>
<evidence type="ECO:0000256" key="4">
    <source>
        <dbReference type="ARBA" id="ARBA00022989"/>
    </source>
</evidence>
<dbReference type="GO" id="GO:0000139">
    <property type="term" value="C:Golgi membrane"/>
    <property type="evidence" value="ECO:0007669"/>
    <property type="project" value="UniProtKB-SubCell"/>
</dbReference>
<organism evidence="7 8">
    <name type="scientific">Acanthosepion pharaonis</name>
    <name type="common">Pharaoh cuttlefish</name>
    <name type="synonym">Sepia pharaonis</name>
    <dbReference type="NCBI Taxonomy" id="158019"/>
    <lineage>
        <taxon>Eukaryota</taxon>
        <taxon>Metazoa</taxon>
        <taxon>Spiralia</taxon>
        <taxon>Lophotrochozoa</taxon>
        <taxon>Mollusca</taxon>
        <taxon>Cephalopoda</taxon>
        <taxon>Coleoidea</taxon>
        <taxon>Decapodiformes</taxon>
        <taxon>Sepiida</taxon>
        <taxon>Sepiina</taxon>
        <taxon>Sepiidae</taxon>
        <taxon>Acanthosepion</taxon>
    </lineage>
</organism>
<feature type="transmembrane region" description="Helical" evidence="6">
    <location>
        <begin position="183"/>
        <end position="204"/>
    </location>
</feature>
<dbReference type="Proteomes" id="UP000597762">
    <property type="component" value="Unassembled WGS sequence"/>
</dbReference>
<name>A0A812DBE6_ACAPH</name>
<keyword evidence="8" id="KW-1185">Reference proteome</keyword>
<keyword evidence="5 6" id="KW-0472">Membrane</keyword>
<dbReference type="PANTHER" id="PTHR15071:SF0">
    <property type="entry name" value="MANNOSE 6-PHOSPHATE RECEPTOR-LIKE PROTEIN 1"/>
    <property type="match status" value="1"/>
</dbReference>
<dbReference type="AlphaFoldDB" id="A0A812DBE6"/>
<proteinExistence type="predicted"/>